<dbReference type="Pfam" id="PF18265">
    <property type="entry name" value="Nas2_N"/>
    <property type="match status" value="1"/>
</dbReference>
<gene>
    <name evidence="6" type="ORF">EDB92DRAFT_1201396</name>
</gene>
<proteinExistence type="predicted"/>
<organism evidence="6 7">
    <name type="scientific">Lactarius akahatsu</name>
    <dbReference type="NCBI Taxonomy" id="416441"/>
    <lineage>
        <taxon>Eukaryota</taxon>
        <taxon>Fungi</taxon>
        <taxon>Dikarya</taxon>
        <taxon>Basidiomycota</taxon>
        <taxon>Agaricomycotina</taxon>
        <taxon>Agaricomycetes</taxon>
        <taxon>Russulales</taxon>
        <taxon>Russulaceae</taxon>
        <taxon>Lactarius</taxon>
    </lineage>
</organism>
<name>A0AAD4QBS0_9AGAM</name>
<dbReference type="GO" id="GO:0005737">
    <property type="term" value="C:cytoplasm"/>
    <property type="evidence" value="ECO:0007669"/>
    <property type="project" value="TreeGrafter"/>
</dbReference>
<evidence type="ECO:0000256" key="1">
    <source>
        <dbReference type="ARBA" id="ARBA00023186"/>
    </source>
</evidence>
<dbReference type="InterPro" id="IPR035269">
    <property type="entry name" value="PSMD9"/>
</dbReference>
<evidence type="ECO:0000259" key="4">
    <source>
        <dbReference type="Pfam" id="PF04495"/>
    </source>
</evidence>
<sequence>MGYTLPSPDSPTERARELMARKDAIEAELEAQGSILRANNTDMRQPLVDREGFPRSDLDVWAVRHARVRIIELRNDLTALMDEIAKTLETIYSRSLTPPMEGRGDGTTVTGAEAAPSEPLPFARVNGVAPGSPAADAGLQREDLIVKFGELRHPQPNLQGLAAVVAENENKVIRVLVRRSAAESLTALRLIPRHGWGGRGSLGCHLVPHASA</sequence>
<evidence type="ECO:0000256" key="3">
    <source>
        <dbReference type="SAM" id="Coils"/>
    </source>
</evidence>
<evidence type="ECO:0000313" key="7">
    <source>
        <dbReference type="Proteomes" id="UP001201163"/>
    </source>
</evidence>
<dbReference type="GO" id="GO:0005634">
    <property type="term" value="C:nucleus"/>
    <property type="evidence" value="ECO:0007669"/>
    <property type="project" value="TreeGrafter"/>
</dbReference>
<evidence type="ECO:0000256" key="2">
    <source>
        <dbReference type="ARBA" id="ARBA00068021"/>
    </source>
</evidence>
<dbReference type="EMBL" id="JAKELL010000005">
    <property type="protein sequence ID" value="KAH8998702.1"/>
    <property type="molecule type" value="Genomic_DNA"/>
</dbReference>
<feature type="domain" description="Nas2 N-terminal" evidence="5">
    <location>
        <begin position="16"/>
        <end position="93"/>
    </location>
</feature>
<accession>A0AAD4QBS0</accession>
<feature type="coiled-coil region" evidence="3">
    <location>
        <begin position="63"/>
        <end position="90"/>
    </location>
</feature>
<dbReference type="InterPro" id="IPR040815">
    <property type="entry name" value="Nas2_N"/>
</dbReference>
<dbReference type="Proteomes" id="UP001201163">
    <property type="component" value="Unassembled WGS sequence"/>
</dbReference>
<dbReference type="PANTHER" id="PTHR12651:SF1">
    <property type="entry name" value="26S PROTEASOME NON-ATPASE REGULATORY SUBUNIT 9"/>
    <property type="match status" value="1"/>
</dbReference>
<dbReference type="Gene3D" id="2.30.42.10">
    <property type="match status" value="1"/>
</dbReference>
<protein>
    <recommendedName>
        <fullName evidence="2">Probable 26S proteasome regulatory subunit p27</fullName>
    </recommendedName>
</protein>
<feature type="domain" description="PDZ GRASP-type" evidence="4">
    <location>
        <begin position="123"/>
        <end position="206"/>
    </location>
</feature>
<evidence type="ECO:0000259" key="5">
    <source>
        <dbReference type="Pfam" id="PF18265"/>
    </source>
</evidence>
<dbReference type="Gene3D" id="6.10.140.1710">
    <property type="match status" value="1"/>
</dbReference>
<comment type="caution">
    <text evidence="6">The sequence shown here is derived from an EMBL/GenBank/DDBJ whole genome shotgun (WGS) entry which is preliminary data.</text>
</comment>
<keyword evidence="3" id="KW-0175">Coiled coil</keyword>
<dbReference type="InterPro" id="IPR024958">
    <property type="entry name" value="GRASP_PDZ"/>
</dbReference>
<dbReference type="FunFam" id="2.30.42.10:FF:000107">
    <property type="entry name" value="26S proteasome non-ATPase regulatory subunit 9"/>
    <property type="match status" value="1"/>
</dbReference>
<dbReference type="GO" id="GO:0070682">
    <property type="term" value="P:proteasome regulatory particle assembly"/>
    <property type="evidence" value="ECO:0007669"/>
    <property type="project" value="InterPro"/>
</dbReference>
<dbReference type="AlphaFoldDB" id="A0AAD4QBS0"/>
<keyword evidence="7" id="KW-1185">Reference proteome</keyword>
<dbReference type="Pfam" id="PF04495">
    <property type="entry name" value="GRASP55_65"/>
    <property type="match status" value="1"/>
</dbReference>
<reference evidence="6" key="1">
    <citation type="submission" date="2022-01" db="EMBL/GenBank/DDBJ databases">
        <title>Comparative genomics reveals a dynamic genome evolution in the ectomycorrhizal milk-cap (Lactarius) mushrooms.</title>
        <authorList>
            <consortium name="DOE Joint Genome Institute"/>
            <person name="Lebreton A."/>
            <person name="Tang N."/>
            <person name="Kuo A."/>
            <person name="LaButti K."/>
            <person name="Drula E."/>
            <person name="Barry K."/>
            <person name="Clum A."/>
            <person name="Lipzen A."/>
            <person name="Mousain D."/>
            <person name="Ng V."/>
            <person name="Wang R."/>
            <person name="Wang X."/>
            <person name="Dai Y."/>
            <person name="Henrissat B."/>
            <person name="Grigoriev I.V."/>
            <person name="Guerin-Laguette A."/>
            <person name="Yu F."/>
            <person name="Martin F.M."/>
        </authorList>
    </citation>
    <scope>NUCLEOTIDE SEQUENCE</scope>
    <source>
        <strain evidence="6">QP</strain>
    </source>
</reference>
<keyword evidence="1" id="KW-0143">Chaperone</keyword>
<evidence type="ECO:0000313" key="6">
    <source>
        <dbReference type="EMBL" id="KAH8998702.1"/>
    </source>
</evidence>
<dbReference type="InterPro" id="IPR036034">
    <property type="entry name" value="PDZ_sf"/>
</dbReference>
<dbReference type="PANTHER" id="PTHR12651">
    <property type="entry name" value="26S PROTEASOME NON-ATPASE REGULATORY SUBUNIT 9"/>
    <property type="match status" value="1"/>
</dbReference>
<dbReference type="SUPFAM" id="SSF50156">
    <property type="entry name" value="PDZ domain-like"/>
    <property type="match status" value="1"/>
</dbReference>